<feature type="chain" id="PRO_5003375892" description="BACON domain-containing protein" evidence="1">
    <location>
        <begin position="22"/>
        <end position="498"/>
    </location>
</feature>
<dbReference type="AlphaFoldDB" id="F8NA58"/>
<dbReference type="Proteomes" id="UP000002772">
    <property type="component" value="Unassembled WGS sequence"/>
</dbReference>
<dbReference type="Pfam" id="PF13004">
    <property type="entry name" value="BACON"/>
    <property type="match status" value="2"/>
</dbReference>
<dbReference type="RefSeq" id="WP_007572547.1">
    <property type="nucleotide sequence ID" value="NZ_BPTS01000001.1"/>
</dbReference>
<evidence type="ECO:0000313" key="4">
    <source>
        <dbReference type="Proteomes" id="UP000002772"/>
    </source>
</evidence>
<dbReference type="eggNOG" id="COG4886">
    <property type="taxonomic scope" value="Bacteria"/>
</dbReference>
<feature type="signal peptide" evidence="1">
    <location>
        <begin position="1"/>
        <end position="21"/>
    </location>
</feature>
<keyword evidence="1" id="KW-0732">Signal</keyword>
<keyword evidence="4" id="KW-1185">Reference proteome</keyword>
<dbReference type="STRING" id="688246.Premu_0304"/>
<feature type="domain" description="BACON" evidence="2">
    <location>
        <begin position="173"/>
        <end position="224"/>
    </location>
</feature>
<name>F8NA58_9BACT</name>
<dbReference type="HOGENOM" id="CLU_548418_0_0_10"/>
<dbReference type="InterPro" id="IPR024361">
    <property type="entry name" value="BACON"/>
</dbReference>
<dbReference type="PROSITE" id="PS51257">
    <property type="entry name" value="PROKAR_LIPOPROTEIN"/>
    <property type="match status" value="1"/>
</dbReference>
<dbReference type="SUPFAM" id="SSF52058">
    <property type="entry name" value="L domain-like"/>
    <property type="match status" value="1"/>
</dbReference>
<proteinExistence type="predicted"/>
<reference evidence="4" key="1">
    <citation type="journal article" date="2011" name="Stand. Genomic Sci.">
        <title>Non-contiguous finished genome sequence of the opportunistic oral pathogen Prevotella multisaccharivorax type strain (PPPA20).</title>
        <authorList>
            <person name="Pati A."/>
            <person name="Gronow S."/>
            <person name="Lu M."/>
            <person name="Lapidus A."/>
            <person name="Nolan M."/>
            <person name="Lucas S."/>
            <person name="Hammon N."/>
            <person name="Deshpande S."/>
            <person name="Cheng J.F."/>
            <person name="Tapia R."/>
            <person name="Han C."/>
            <person name="Goodwin L."/>
            <person name="Pitluck S."/>
            <person name="Liolios K."/>
            <person name="Pagani I."/>
            <person name="Mavromatis K."/>
            <person name="Mikhailova N."/>
            <person name="Huntemann M."/>
            <person name="Chen A."/>
            <person name="Palaniappan K."/>
            <person name="Land M."/>
            <person name="Hauser L."/>
            <person name="Detter J.C."/>
            <person name="Brambilla E.M."/>
            <person name="Rohde M."/>
            <person name="Goker M."/>
            <person name="Woyke T."/>
            <person name="Bristow J."/>
            <person name="Eisen J.A."/>
            <person name="Markowitz V."/>
            <person name="Hugenholtz P."/>
            <person name="Kyrpides N.C."/>
            <person name="Klenk H.P."/>
            <person name="Ivanova N."/>
        </authorList>
    </citation>
    <scope>NUCLEOTIDE SEQUENCE [LARGE SCALE GENOMIC DNA]</scope>
    <source>
        <strain evidence="4">DSM 17128</strain>
    </source>
</reference>
<dbReference type="Gene3D" id="2.60.40.10">
    <property type="entry name" value="Immunoglobulins"/>
    <property type="match status" value="2"/>
</dbReference>
<dbReference type="InterPro" id="IPR013783">
    <property type="entry name" value="Ig-like_fold"/>
</dbReference>
<dbReference type="Gene3D" id="3.80.10.10">
    <property type="entry name" value="Ribonuclease Inhibitor"/>
    <property type="match status" value="1"/>
</dbReference>
<dbReference type="CDD" id="cd14948">
    <property type="entry name" value="BACON"/>
    <property type="match status" value="2"/>
</dbReference>
<sequence>MKKVSCYLLLMSILCILTVLTACHGNDESVPIGIHNVTDPEAQQLLNQGKMTIDPKGGEVKFGLNAEDEWTINDEECSWCHFKIERDANYGFALVVDATENDTEDKRYASFRLLCNGKPVSVTIAQDYIRCIKLEYDNFDNVPADESDVSICFNRLPANVTWKITDGNSMAGHMDWLTVDKAGSSLKNNGFVKLHIDKNTGLGRKAAITFSADDAEDVTVTILQSGTLHSNQYINVEHPGTLSTFLGDNAYEWAKVDTLRLGGMLDDRDMKVLRMLLHPMVSYKRVSSDRAYYITVTEQVALNVKHLDMSDCEITSGGGNYDGHAIHWMDENDYKGEINTLGKNAFNITRCPLQSIILPKALHEIGSYAFHLLEGIRSITIPVNVRVLDSYALFNCPNLVEIIIPKDSKLEIIGYNALFTGTTLEDVYFPSTVEVVEDADHCVLGHVTAKRIHVKWATPPELEKFGVAKKCTLYVPKGTAELYRNAKGWNRAKEIVEE</sequence>
<protein>
    <recommendedName>
        <fullName evidence="2">BACON domain-containing protein</fullName>
    </recommendedName>
</protein>
<dbReference type="InterPro" id="IPR032675">
    <property type="entry name" value="LRR_dom_sf"/>
</dbReference>
<feature type="domain" description="BACON" evidence="2">
    <location>
        <begin position="76"/>
        <end position="126"/>
    </location>
</feature>
<evidence type="ECO:0000259" key="2">
    <source>
        <dbReference type="Pfam" id="PF13004"/>
    </source>
</evidence>
<evidence type="ECO:0000256" key="1">
    <source>
        <dbReference type="SAM" id="SignalP"/>
    </source>
</evidence>
<accession>F8NA58</accession>
<dbReference type="OrthoDB" id="1057901at2"/>
<organism evidence="3 4">
    <name type="scientific">Hallella multisaccharivorax DSM 17128</name>
    <dbReference type="NCBI Taxonomy" id="688246"/>
    <lineage>
        <taxon>Bacteria</taxon>
        <taxon>Pseudomonadati</taxon>
        <taxon>Bacteroidota</taxon>
        <taxon>Bacteroidia</taxon>
        <taxon>Bacteroidales</taxon>
        <taxon>Prevotellaceae</taxon>
        <taxon>Hallella</taxon>
    </lineage>
</organism>
<dbReference type="InterPro" id="IPR026906">
    <property type="entry name" value="LRR_5"/>
</dbReference>
<evidence type="ECO:0000313" key="3">
    <source>
        <dbReference type="EMBL" id="EGN55788.1"/>
    </source>
</evidence>
<dbReference type="EMBL" id="GL945017">
    <property type="protein sequence ID" value="EGN55788.1"/>
    <property type="molecule type" value="Genomic_DNA"/>
</dbReference>
<dbReference type="Pfam" id="PF13306">
    <property type="entry name" value="LRR_5"/>
    <property type="match status" value="1"/>
</dbReference>
<gene>
    <name evidence="3" type="ORF">Premu_0304</name>
</gene>